<gene>
    <name evidence="2" type="ORF">FHX52_4469</name>
</gene>
<dbReference type="EMBL" id="VFQF01000003">
    <property type="protein sequence ID" value="TQN45233.1"/>
    <property type="molecule type" value="Genomic_DNA"/>
</dbReference>
<dbReference type="Proteomes" id="UP000320085">
    <property type="component" value="Unassembled WGS sequence"/>
</dbReference>
<dbReference type="RefSeq" id="WP_141824480.1">
    <property type="nucleotide sequence ID" value="NZ_BAAAQC010000011.1"/>
</dbReference>
<evidence type="ECO:0000256" key="1">
    <source>
        <dbReference type="SAM" id="MobiDB-lite"/>
    </source>
</evidence>
<dbReference type="AlphaFoldDB" id="A0A543PMC6"/>
<protein>
    <submittedName>
        <fullName evidence="2">Uncharacterized protein</fullName>
    </submittedName>
</protein>
<dbReference type="OrthoDB" id="4872391at2"/>
<proteinExistence type="predicted"/>
<accession>A0A543PMC6</accession>
<name>A0A543PMC6_9MICO</name>
<sequence>MSEKPEGWYYVGDGKLRYRDDYGWTAYYLDTTDPRAQTWPPPKPRTMLQQVRDEEKLRSVTAAKRRGLFRRSSR</sequence>
<comment type="caution">
    <text evidence="2">The sequence shown here is derived from an EMBL/GenBank/DDBJ whole genome shotgun (WGS) entry which is preliminary data.</text>
</comment>
<feature type="region of interest" description="Disordered" evidence="1">
    <location>
        <begin position="35"/>
        <end position="56"/>
    </location>
</feature>
<organism evidence="2 3">
    <name type="scientific">Humibacillus xanthopallidus</name>
    <dbReference type="NCBI Taxonomy" id="412689"/>
    <lineage>
        <taxon>Bacteria</taxon>
        <taxon>Bacillati</taxon>
        <taxon>Actinomycetota</taxon>
        <taxon>Actinomycetes</taxon>
        <taxon>Micrococcales</taxon>
        <taxon>Intrasporangiaceae</taxon>
        <taxon>Humibacillus</taxon>
    </lineage>
</organism>
<evidence type="ECO:0000313" key="3">
    <source>
        <dbReference type="Proteomes" id="UP000320085"/>
    </source>
</evidence>
<reference evidence="2 3" key="1">
    <citation type="submission" date="2019-06" db="EMBL/GenBank/DDBJ databases">
        <title>Sequencing the genomes of 1000 actinobacteria strains.</title>
        <authorList>
            <person name="Klenk H.-P."/>
        </authorList>
    </citation>
    <scope>NUCLEOTIDE SEQUENCE [LARGE SCALE GENOMIC DNA]</scope>
    <source>
        <strain evidence="2 3">DSM 21776</strain>
    </source>
</reference>
<evidence type="ECO:0000313" key="2">
    <source>
        <dbReference type="EMBL" id="TQN45233.1"/>
    </source>
</evidence>